<dbReference type="AlphaFoldDB" id="A0A4S4KSE0"/>
<organism evidence="2 3">
    <name type="scientific">Hermanssonia centrifuga</name>
    <dbReference type="NCBI Taxonomy" id="98765"/>
    <lineage>
        <taxon>Eukaryota</taxon>
        <taxon>Fungi</taxon>
        <taxon>Dikarya</taxon>
        <taxon>Basidiomycota</taxon>
        <taxon>Agaricomycotina</taxon>
        <taxon>Agaricomycetes</taxon>
        <taxon>Polyporales</taxon>
        <taxon>Meruliaceae</taxon>
        <taxon>Hermanssonia</taxon>
    </lineage>
</organism>
<dbReference type="Proteomes" id="UP000309038">
    <property type="component" value="Unassembled WGS sequence"/>
</dbReference>
<evidence type="ECO:0000256" key="1">
    <source>
        <dbReference type="SAM" id="MobiDB-lite"/>
    </source>
</evidence>
<reference evidence="2 3" key="1">
    <citation type="submission" date="2019-02" db="EMBL/GenBank/DDBJ databases">
        <title>Genome sequencing of the rare red list fungi Phlebia centrifuga.</title>
        <authorList>
            <person name="Buettner E."/>
            <person name="Kellner H."/>
        </authorList>
    </citation>
    <scope>NUCLEOTIDE SEQUENCE [LARGE SCALE GENOMIC DNA]</scope>
    <source>
        <strain evidence="2 3">DSM 108282</strain>
    </source>
</reference>
<evidence type="ECO:0000313" key="2">
    <source>
        <dbReference type="EMBL" id="THH01572.1"/>
    </source>
</evidence>
<dbReference type="EMBL" id="SGPJ01000021">
    <property type="protein sequence ID" value="THH01572.1"/>
    <property type="molecule type" value="Genomic_DNA"/>
</dbReference>
<name>A0A4S4KSE0_9APHY</name>
<protein>
    <submittedName>
        <fullName evidence="2">Uncharacterized protein</fullName>
    </submittedName>
</protein>
<feature type="region of interest" description="Disordered" evidence="1">
    <location>
        <begin position="43"/>
        <end position="62"/>
    </location>
</feature>
<evidence type="ECO:0000313" key="3">
    <source>
        <dbReference type="Proteomes" id="UP000309038"/>
    </source>
</evidence>
<proteinExistence type="predicted"/>
<sequence>MTVWEKVLFTMSSGEIRTLTTTVKEEMDKEGKLAFDWRKAKRQKEEQNALQRQNERTAVEND</sequence>
<comment type="caution">
    <text evidence="2">The sequence shown here is derived from an EMBL/GenBank/DDBJ whole genome shotgun (WGS) entry which is preliminary data.</text>
</comment>
<accession>A0A4S4KSE0</accession>
<gene>
    <name evidence="2" type="ORF">EW026_g1158</name>
</gene>
<keyword evidence="3" id="KW-1185">Reference proteome</keyword>